<protein>
    <submittedName>
        <fullName evidence="1">Uncharacterized protein</fullName>
    </submittedName>
</protein>
<reference evidence="1" key="1">
    <citation type="journal article" date="2014" name="Front. Microbiol.">
        <title>High frequency of phylogenetically diverse reductive dehalogenase-homologous genes in deep subseafloor sedimentary metagenomes.</title>
        <authorList>
            <person name="Kawai M."/>
            <person name="Futagami T."/>
            <person name="Toyoda A."/>
            <person name="Takaki Y."/>
            <person name="Nishi S."/>
            <person name="Hori S."/>
            <person name="Arai W."/>
            <person name="Tsubouchi T."/>
            <person name="Morono Y."/>
            <person name="Uchiyama I."/>
            <person name="Ito T."/>
            <person name="Fujiyama A."/>
            <person name="Inagaki F."/>
            <person name="Takami H."/>
        </authorList>
    </citation>
    <scope>NUCLEOTIDE SEQUENCE</scope>
    <source>
        <strain evidence="1">Expedition CK06-06</strain>
    </source>
</reference>
<accession>X0UWY5</accession>
<sequence length="66" mass="8171">MIDLEELGIDKKEYNKIVEKFPFVKELEDKINVYNSIIDGEYNDYDYEIEEIFKKIYIFIKERRKI</sequence>
<proteinExistence type="predicted"/>
<gene>
    <name evidence="1" type="ORF">S01H1_44112</name>
</gene>
<dbReference type="AlphaFoldDB" id="X0UWY5"/>
<comment type="caution">
    <text evidence="1">The sequence shown here is derived from an EMBL/GenBank/DDBJ whole genome shotgun (WGS) entry which is preliminary data.</text>
</comment>
<name>X0UWY5_9ZZZZ</name>
<evidence type="ECO:0000313" key="1">
    <source>
        <dbReference type="EMBL" id="GAG04823.1"/>
    </source>
</evidence>
<dbReference type="EMBL" id="BARS01028126">
    <property type="protein sequence ID" value="GAG04823.1"/>
    <property type="molecule type" value="Genomic_DNA"/>
</dbReference>
<organism evidence="1">
    <name type="scientific">marine sediment metagenome</name>
    <dbReference type="NCBI Taxonomy" id="412755"/>
    <lineage>
        <taxon>unclassified sequences</taxon>
        <taxon>metagenomes</taxon>
        <taxon>ecological metagenomes</taxon>
    </lineage>
</organism>